<dbReference type="EMBL" id="PCRK01000136">
    <property type="protein sequence ID" value="PIP18971.1"/>
    <property type="molecule type" value="Genomic_DNA"/>
</dbReference>
<keyword evidence="1" id="KW-0472">Membrane</keyword>
<feature type="transmembrane region" description="Helical" evidence="1">
    <location>
        <begin position="112"/>
        <end position="131"/>
    </location>
</feature>
<feature type="transmembrane region" description="Helical" evidence="1">
    <location>
        <begin position="161"/>
        <end position="191"/>
    </location>
</feature>
<proteinExistence type="predicted"/>
<dbReference type="Proteomes" id="UP000231292">
    <property type="component" value="Unassembled WGS sequence"/>
</dbReference>
<sequence length="483" mass="55772">MKINLNKHALLLVAIFIAAFIIRFYHLSFFEFNNDQSGAIVLGNDARAHHLLITHGMNSGVKFDNPPFFIYLMGILTYFSNNPYFLTAFFTVLNLLALAVALRYFYLFLPAGYAFLSGTLLAFSPAFTMYSSNIWAQCTLPLFMILFHFCFYKFIKKEIPLYFVILTLLAGIVSQIHMSGFFLFPAILALGFKYKMVIKKKHLILVSALLLFIFLPYLYHLFGEGELKRVFAHALGRNEIPWNIFRSQIWFSSFDFFRKLFRQDFLKVLNHSLGVFGLILYVFTFIIPVLFFLGLFSYVKFLVRERNLFKKDSDTEPLPFQISGFLVVVITLGYLVFRVRTPLHYLIVLFPCHAIITAFGAWKFWKYRIVRIGTVISIIATVALTVTVLRFLDGAGGHWCQYGPSYKLLKGLRGEIQLLTQGKSCPDLQLTMPEKGKFDEEAIKFVLLGDSPCKNNIKSLPIKLNIVWDEKEMRYTHSINKKE</sequence>
<name>A0A2G9YKB8_9BACT</name>
<dbReference type="InterPro" id="IPR038731">
    <property type="entry name" value="RgtA/B/C-like"/>
</dbReference>
<dbReference type="AlphaFoldDB" id="A0A2G9YKB8"/>
<evidence type="ECO:0000256" key="1">
    <source>
        <dbReference type="SAM" id="Phobius"/>
    </source>
</evidence>
<accession>A0A2G9YKB8</accession>
<feature type="transmembrane region" description="Helical" evidence="1">
    <location>
        <begin position="369"/>
        <end position="392"/>
    </location>
</feature>
<protein>
    <recommendedName>
        <fullName evidence="2">Glycosyltransferase RgtA/B/C/D-like domain-containing protein</fullName>
    </recommendedName>
</protein>
<feature type="transmembrane region" description="Helical" evidence="1">
    <location>
        <begin position="275"/>
        <end position="298"/>
    </location>
</feature>
<evidence type="ECO:0000313" key="3">
    <source>
        <dbReference type="EMBL" id="PIP18971.1"/>
    </source>
</evidence>
<feature type="domain" description="Glycosyltransferase RgtA/B/C/D-like" evidence="2">
    <location>
        <begin position="64"/>
        <end position="220"/>
    </location>
</feature>
<dbReference type="Pfam" id="PF13231">
    <property type="entry name" value="PMT_2"/>
    <property type="match status" value="1"/>
</dbReference>
<keyword evidence="1" id="KW-1133">Transmembrane helix</keyword>
<feature type="transmembrane region" description="Helical" evidence="1">
    <location>
        <begin position="9"/>
        <end position="26"/>
    </location>
</feature>
<feature type="transmembrane region" description="Helical" evidence="1">
    <location>
        <begin position="138"/>
        <end position="155"/>
    </location>
</feature>
<feature type="transmembrane region" description="Helical" evidence="1">
    <location>
        <begin position="86"/>
        <end position="106"/>
    </location>
</feature>
<organism evidence="3 4">
    <name type="scientific">Candidatus Sherwoodlollariibacterium unditelluris</name>
    <dbReference type="NCBI Taxonomy" id="1974757"/>
    <lineage>
        <taxon>Bacteria</taxon>
        <taxon>Pseudomonadati</taxon>
        <taxon>Candidatus Omnitrophota</taxon>
        <taxon>Candidatus Sherwoodlollariibacterium</taxon>
    </lineage>
</organism>
<feature type="transmembrane region" description="Helical" evidence="1">
    <location>
        <begin position="343"/>
        <end position="362"/>
    </location>
</feature>
<evidence type="ECO:0000259" key="2">
    <source>
        <dbReference type="Pfam" id="PF13231"/>
    </source>
</evidence>
<feature type="transmembrane region" description="Helical" evidence="1">
    <location>
        <begin position="318"/>
        <end position="337"/>
    </location>
</feature>
<feature type="transmembrane region" description="Helical" evidence="1">
    <location>
        <begin position="203"/>
        <end position="222"/>
    </location>
</feature>
<comment type="caution">
    <text evidence="3">The sequence shown here is derived from an EMBL/GenBank/DDBJ whole genome shotgun (WGS) entry which is preliminary data.</text>
</comment>
<reference evidence="3 4" key="1">
    <citation type="submission" date="2017-09" db="EMBL/GenBank/DDBJ databases">
        <title>Depth-based differentiation of microbial function through sediment-hosted aquifers and enrichment of novel symbionts in the deep terrestrial subsurface.</title>
        <authorList>
            <person name="Probst A.J."/>
            <person name="Ladd B."/>
            <person name="Jarett J.K."/>
            <person name="Geller-Mcgrath D.E."/>
            <person name="Sieber C.M."/>
            <person name="Emerson J.B."/>
            <person name="Anantharaman K."/>
            <person name="Thomas B.C."/>
            <person name="Malmstrom R."/>
            <person name="Stieglmeier M."/>
            <person name="Klingl A."/>
            <person name="Woyke T."/>
            <person name="Ryan C.M."/>
            <person name="Banfield J.F."/>
        </authorList>
    </citation>
    <scope>NUCLEOTIDE SEQUENCE [LARGE SCALE GENOMIC DNA]</scope>
    <source>
        <strain evidence="3">CG23_combo_of_CG06-09_8_20_14_all_41_10</strain>
    </source>
</reference>
<evidence type="ECO:0000313" key="4">
    <source>
        <dbReference type="Proteomes" id="UP000231292"/>
    </source>
</evidence>
<keyword evidence="1" id="KW-0812">Transmembrane</keyword>
<gene>
    <name evidence="3" type="ORF">COX41_05430</name>
</gene>